<reference evidence="11" key="1">
    <citation type="submission" date="2021-06" db="EMBL/GenBank/DDBJ databases">
        <authorList>
            <person name="Hodson N. C."/>
            <person name="Mongue J. A."/>
            <person name="Jaron S. K."/>
        </authorList>
    </citation>
    <scope>NUCLEOTIDE SEQUENCE</scope>
</reference>
<feature type="transmembrane region" description="Helical" evidence="10">
    <location>
        <begin position="166"/>
        <end position="186"/>
    </location>
</feature>
<comment type="subcellular location">
    <subcellularLocation>
        <location evidence="1">Membrane</location>
        <topology evidence="1">Multi-pass membrane protein</topology>
    </subcellularLocation>
</comment>
<dbReference type="GO" id="GO:0019367">
    <property type="term" value="P:fatty acid elongation, saturated fatty acid"/>
    <property type="evidence" value="ECO:0007669"/>
    <property type="project" value="TreeGrafter"/>
</dbReference>
<keyword evidence="5 10" id="KW-0276">Fatty acid metabolism</keyword>
<dbReference type="Proteomes" id="UP000708208">
    <property type="component" value="Unassembled WGS sequence"/>
</dbReference>
<comment type="caution">
    <text evidence="11">The sequence shown here is derived from an EMBL/GenBank/DDBJ whole genome shotgun (WGS) entry which is preliminary data.</text>
</comment>
<feature type="transmembrane region" description="Helical" evidence="10">
    <location>
        <begin position="36"/>
        <end position="55"/>
    </location>
</feature>
<evidence type="ECO:0000256" key="3">
    <source>
        <dbReference type="ARBA" id="ARBA00022679"/>
    </source>
</evidence>
<evidence type="ECO:0000256" key="5">
    <source>
        <dbReference type="ARBA" id="ARBA00022832"/>
    </source>
</evidence>
<protein>
    <recommendedName>
        <fullName evidence="10">Elongation of very long chain fatty acids protein</fullName>
        <ecNumber evidence="10">2.3.1.199</ecNumber>
    </recommendedName>
    <alternativeName>
        <fullName evidence="10">Very-long-chain 3-oxoacyl-CoA synthase</fullName>
    </alternativeName>
</protein>
<keyword evidence="9 10" id="KW-0275">Fatty acid biosynthesis</keyword>
<comment type="similarity">
    <text evidence="10">Belongs to the ELO family.</text>
</comment>
<keyword evidence="2 10" id="KW-0444">Lipid biosynthesis</keyword>
<evidence type="ECO:0000256" key="7">
    <source>
        <dbReference type="ARBA" id="ARBA00023098"/>
    </source>
</evidence>
<dbReference type="GO" id="GO:0042761">
    <property type="term" value="P:very long-chain fatty acid biosynthetic process"/>
    <property type="evidence" value="ECO:0007669"/>
    <property type="project" value="TreeGrafter"/>
</dbReference>
<dbReference type="GO" id="GO:0009922">
    <property type="term" value="F:fatty acid elongase activity"/>
    <property type="evidence" value="ECO:0007669"/>
    <property type="project" value="UniProtKB-EC"/>
</dbReference>
<evidence type="ECO:0000256" key="9">
    <source>
        <dbReference type="ARBA" id="ARBA00023160"/>
    </source>
</evidence>
<evidence type="ECO:0000313" key="11">
    <source>
        <dbReference type="EMBL" id="CAG7819990.1"/>
    </source>
</evidence>
<dbReference type="GO" id="GO:0030148">
    <property type="term" value="P:sphingolipid biosynthetic process"/>
    <property type="evidence" value="ECO:0007669"/>
    <property type="project" value="TreeGrafter"/>
</dbReference>
<feature type="transmembrane region" description="Helical" evidence="10">
    <location>
        <begin position="67"/>
        <end position="86"/>
    </location>
</feature>
<keyword evidence="12" id="KW-1185">Reference proteome</keyword>
<name>A0A8J2KRE7_9HEXA</name>
<dbReference type="GO" id="GO:0034626">
    <property type="term" value="P:fatty acid elongation, polyunsaturated fatty acid"/>
    <property type="evidence" value="ECO:0007669"/>
    <property type="project" value="TreeGrafter"/>
</dbReference>
<proteinExistence type="inferred from homology"/>
<dbReference type="GO" id="GO:0034625">
    <property type="term" value="P:fatty acid elongation, monounsaturated fatty acid"/>
    <property type="evidence" value="ECO:0007669"/>
    <property type="project" value="TreeGrafter"/>
</dbReference>
<dbReference type="OrthoDB" id="6495585at2759"/>
<keyword evidence="6 10" id="KW-1133">Transmembrane helix</keyword>
<dbReference type="Pfam" id="PF01151">
    <property type="entry name" value="ELO"/>
    <property type="match status" value="1"/>
</dbReference>
<accession>A0A8J2KRE7</accession>
<organism evidence="11 12">
    <name type="scientific">Allacma fusca</name>
    <dbReference type="NCBI Taxonomy" id="39272"/>
    <lineage>
        <taxon>Eukaryota</taxon>
        <taxon>Metazoa</taxon>
        <taxon>Ecdysozoa</taxon>
        <taxon>Arthropoda</taxon>
        <taxon>Hexapoda</taxon>
        <taxon>Collembola</taxon>
        <taxon>Symphypleona</taxon>
        <taxon>Sminthuridae</taxon>
        <taxon>Allacma</taxon>
    </lineage>
</organism>
<evidence type="ECO:0000256" key="2">
    <source>
        <dbReference type="ARBA" id="ARBA00022516"/>
    </source>
</evidence>
<comment type="catalytic activity">
    <reaction evidence="10">
        <text>a very-long-chain acyl-CoA + malonyl-CoA + H(+) = a very-long-chain 3-oxoacyl-CoA + CO2 + CoA</text>
        <dbReference type="Rhea" id="RHEA:32727"/>
        <dbReference type="ChEBI" id="CHEBI:15378"/>
        <dbReference type="ChEBI" id="CHEBI:16526"/>
        <dbReference type="ChEBI" id="CHEBI:57287"/>
        <dbReference type="ChEBI" id="CHEBI:57384"/>
        <dbReference type="ChEBI" id="CHEBI:90725"/>
        <dbReference type="ChEBI" id="CHEBI:90736"/>
        <dbReference type="EC" id="2.3.1.199"/>
    </reaction>
</comment>
<evidence type="ECO:0000256" key="10">
    <source>
        <dbReference type="RuleBase" id="RU361115"/>
    </source>
</evidence>
<keyword evidence="7 10" id="KW-0443">Lipid metabolism</keyword>
<keyword evidence="3 10" id="KW-0808">Transferase</keyword>
<dbReference type="AlphaFoldDB" id="A0A8J2KRE7"/>
<sequence length="267" mass="31541">MKKVLRETPTDYITAYDFEVFDVPKTISVMQGLKSLVFGISGLYLILTFVGRKFMESRPPFQISSFMVWWNVLNALFAFVATIRAAPEVLHLALKPDGVYNVVCKLDGHSYATSFWWLMFVLSKFVELGDTAFIIMRKQPLSILHWWHHSTTLLITWYSFELYDPMWRTFVLNTSVHFFMYTYYTLKAMGFKVSRKIAFCITTVQMLQVLILLYLHFSWVNFRYQGLQCHRHVGFAIVQFFPVTIFGVLLLNFFFRSYFHPRKSKLN</sequence>
<feature type="transmembrane region" description="Helical" evidence="10">
    <location>
        <begin position="237"/>
        <end position="255"/>
    </location>
</feature>
<dbReference type="InterPro" id="IPR002076">
    <property type="entry name" value="ELO_fam"/>
</dbReference>
<evidence type="ECO:0000313" key="12">
    <source>
        <dbReference type="Proteomes" id="UP000708208"/>
    </source>
</evidence>
<evidence type="ECO:0000256" key="4">
    <source>
        <dbReference type="ARBA" id="ARBA00022692"/>
    </source>
</evidence>
<dbReference type="PANTHER" id="PTHR11157:SF17">
    <property type="entry name" value="ELONGATION OF VERY LONG CHAIN FATTY ACIDS PROTEIN 6"/>
    <property type="match status" value="1"/>
</dbReference>
<feature type="transmembrane region" description="Helical" evidence="10">
    <location>
        <begin position="115"/>
        <end position="136"/>
    </location>
</feature>
<feature type="transmembrane region" description="Helical" evidence="10">
    <location>
        <begin position="198"/>
        <end position="217"/>
    </location>
</feature>
<evidence type="ECO:0000256" key="8">
    <source>
        <dbReference type="ARBA" id="ARBA00023136"/>
    </source>
</evidence>
<dbReference type="GO" id="GO:0005789">
    <property type="term" value="C:endoplasmic reticulum membrane"/>
    <property type="evidence" value="ECO:0007669"/>
    <property type="project" value="TreeGrafter"/>
</dbReference>
<dbReference type="PANTHER" id="PTHR11157">
    <property type="entry name" value="FATTY ACID ACYL TRANSFERASE-RELATED"/>
    <property type="match status" value="1"/>
</dbReference>
<keyword evidence="8 10" id="KW-0472">Membrane</keyword>
<keyword evidence="4 10" id="KW-0812">Transmembrane</keyword>
<dbReference type="EMBL" id="CAJVCH010465836">
    <property type="protein sequence ID" value="CAG7819990.1"/>
    <property type="molecule type" value="Genomic_DNA"/>
</dbReference>
<evidence type="ECO:0000256" key="6">
    <source>
        <dbReference type="ARBA" id="ARBA00022989"/>
    </source>
</evidence>
<gene>
    <name evidence="11" type="ORF">AFUS01_LOCUS30402</name>
</gene>
<evidence type="ECO:0000256" key="1">
    <source>
        <dbReference type="ARBA" id="ARBA00004141"/>
    </source>
</evidence>
<dbReference type="EC" id="2.3.1.199" evidence="10"/>